<dbReference type="HAMAP" id="MF_00274">
    <property type="entry name" value="DNA_YbaB_EbfC"/>
    <property type="match status" value="1"/>
</dbReference>
<reference evidence="4 5" key="1">
    <citation type="submission" date="2017-03" db="EMBL/GenBank/DDBJ databases">
        <authorList>
            <person name="Afonso C.L."/>
            <person name="Miller P.J."/>
            <person name="Scott M.A."/>
            <person name="Spackman E."/>
            <person name="Goraichik I."/>
            <person name="Dimitrov K.M."/>
            <person name="Suarez D.L."/>
            <person name="Swayne D.E."/>
        </authorList>
    </citation>
    <scope>NUCLEOTIDE SEQUENCE [LARGE SCALE GENOMIC DNA]</scope>
    <source>
        <strain evidence="4">Genome sequencing of Nitrospira japonica strain NJ11</strain>
    </source>
</reference>
<comment type="function">
    <text evidence="2">Binds to DNA and alters its conformation. May be involved in regulation of gene expression, nucleoid organization and DNA protection.</text>
</comment>
<name>A0A1W1I3D5_9BACT</name>
<sequence>MKNPFGNMANIMKQAQAMQQQMAKVQEEAANKTATGSAGGGTVTVTANGAMQLVGVSINPEAVKADDVEMLQDLILAASNEALRKAHDMMAEEMKAVTGGMNMPGLL</sequence>
<proteinExistence type="inferred from homology"/>
<dbReference type="NCBIfam" id="TIGR00103">
    <property type="entry name" value="DNA_YbaB_EbfC"/>
    <property type="match status" value="1"/>
</dbReference>
<evidence type="ECO:0000256" key="2">
    <source>
        <dbReference type="HAMAP-Rule" id="MF_00274"/>
    </source>
</evidence>
<dbReference type="SUPFAM" id="SSF82607">
    <property type="entry name" value="YbaB-like"/>
    <property type="match status" value="1"/>
</dbReference>
<evidence type="ECO:0000256" key="3">
    <source>
        <dbReference type="SAM" id="Coils"/>
    </source>
</evidence>
<accession>A0A1W1I3D5</accession>
<dbReference type="Pfam" id="PF02575">
    <property type="entry name" value="YbaB_DNA_bd"/>
    <property type="match status" value="1"/>
</dbReference>
<gene>
    <name evidence="4" type="primary">ybaB</name>
    <name evidence="4" type="ORF">NSJP_1344</name>
</gene>
<dbReference type="InterPro" id="IPR036894">
    <property type="entry name" value="YbaB-like_sf"/>
</dbReference>
<dbReference type="GO" id="GO:0043590">
    <property type="term" value="C:bacterial nucleoid"/>
    <property type="evidence" value="ECO:0007669"/>
    <property type="project" value="UniProtKB-UniRule"/>
</dbReference>
<dbReference type="PANTHER" id="PTHR33449:SF1">
    <property type="entry name" value="NUCLEOID-ASSOCIATED PROTEIN YBAB"/>
    <property type="match status" value="1"/>
</dbReference>
<dbReference type="EMBL" id="LT828648">
    <property type="protein sequence ID" value="SLM47516.1"/>
    <property type="molecule type" value="Genomic_DNA"/>
</dbReference>
<feature type="coiled-coil region" evidence="3">
    <location>
        <begin position="8"/>
        <end position="35"/>
    </location>
</feature>
<dbReference type="InterPro" id="IPR004401">
    <property type="entry name" value="YbaB/EbfC"/>
</dbReference>
<dbReference type="Gene3D" id="3.30.1310.10">
    <property type="entry name" value="Nucleoid-associated protein YbaB-like domain"/>
    <property type="match status" value="1"/>
</dbReference>
<organism evidence="4 5">
    <name type="scientific">Nitrospira japonica</name>
    <dbReference type="NCBI Taxonomy" id="1325564"/>
    <lineage>
        <taxon>Bacteria</taxon>
        <taxon>Pseudomonadati</taxon>
        <taxon>Nitrospirota</taxon>
        <taxon>Nitrospiria</taxon>
        <taxon>Nitrospirales</taxon>
        <taxon>Nitrospiraceae</taxon>
        <taxon>Nitrospira</taxon>
    </lineage>
</organism>
<evidence type="ECO:0000256" key="1">
    <source>
        <dbReference type="ARBA" id="ARBA00023125"/>
    </source>
</evidence>
<dbReference type="AlphaFoldDB" id="A0A1W1I3D5"/>
<dbReference type="STRING" id="1325564.NSJP_1344"/>
<evidence type="ECO:0000313" key="4">
    <source>
        <dbReference type="EMBL" id="SLM47516.1"/>
    </source>
</evidence>
<protein>
    <recommendedName>
        <fullName evidence="2">Nucleoid-associated protein NSJP_1344</fullName>
    </recommendedName>
</protein>
<comment type="subcellular location">
    <subcellularLocation>
        <location evidence="2">Cytoplasm</location>
        <location evidence="2">Nucleoid</location>
    </subcellularLocation>
</comment>
<dbReference type="GO" id="GO:0005829">
    <property type="term" value="C:cytosol"/>
    <property type="evidence" value="ECO:0007669"/>
    <property type="project" value="TreeGrafter"/>
</dbReference>
<comment type="similarity">
    <text evidence="2">Belongs to the YbaB/EbfC family.</text>
</comment>
<keyword evidence="5" id="KW-1185">Reference proteome</keyword>
<keyword evidence="2" id="KW-0963">Cytoplasm</keyword>
<dbReference type="RefSeq" id="WP_080886030.1">
    <property type="nucleotide sequence ID" value="NZ_LT828648.1"/>
</dbReference>
<evidence type="ECO:0000313" key="5">
    <source>
        <dbReference type="Proteomes" id="UP000192042"/>
    </source>
</evidence>
<dbReference type="Proteomes" id="UP000192042">
    <property type="component" value="Chromosome I"/>
</dbReference>
<dbReference type="GO" id="GO:0003677">
    <property type="term" value="F:DNA binding"/>
    <property type="evidence" value="ECO:0007669"/>
    <property type="project" value="UniProtKB-UniRule"/>
</dbReference>
<dbReference type="PIRSF" id="PIRSF004555">
    <property type="entry name" value="UCP004555"/>
    <property type="match status" value="1"/>
</dbReference>
<comment type="subunit">
    <text evidence="2">Homodimer.</text>
</comment>
<keyword evidence="1 2" id="KW-0238">DNA-binding</keyword>
<dbReference type="OrthoDB" id="9803080at2"/>
<dbReference type="KEGG" id="nja:NSJP_1344"/>
<dbReference type="PANTHER" id="PTHR33449">
    <property type="entry name" value="NUCLEOID-ASSOCIATED PROTEIN YBAB"/>
    <property type="match status" value="1"/>
</dbReference>
<keyword evidence="3" id="KW-0175">Coiled coil</keyword>